<proteinExistence type="predicted"/>
<dbReference type="InterPro" id="IPR036116">
    <property type="entry name" value="FN3_sf"/>
</dbReference>
<dbReference type="PROSITE" id="PS51257">
    <property type="entry name" value="PROKAR_LIPOPROTEIN"/>
    <property type="match status" value="1"/>
</dbReference>
<dbReference type="CDD" id="cd00063">
    <property type="entry name" value="FN3"/>
    <property type="match status" value="1"/>
</dbReference>
<dbReference type="KEGG" id="plei:Q9312_13200"/>
<keyword evidence="5" id="KW-1185">Reference proteome</keyword>
<sequence>MKQVFFAKLSAIKAIFIVSAFALITACSGGTAESAGTDNGGNTQPPTGTQPNQAPSVEITSNHSQSVTDAQAVMFIATASDAEDGDLSSIIQWRSSIDGSLGNGASVSIILSAGEHQVIATVRDQDGESAQASVYQVVVAANQMPQLTLLAPTSTDSFNDTQAITFQAQAMDDYDGDISANIEWSSNLDGVFGQGAEVSSTLSAGTHEITLRVNDSDELVAEQSFTLEVAATYGIATVFWTAPTQNTDDSELTDLVGFKVYYGVDQQSLDTVVEVLDPQASSVLIEQLPVGSTYYFTVTAINEMGIESDWSAVASKTL</sequence>
<dbReference type="InterPro" id="IPR003961">
    <property type="entry name" value="FN3_dom"/>
</dbReference>
<evidence type="ECO:0000259" key="3">
    <source>
        <dbReference type="PROSITE" id="PS50853"/>
    </source>
</evidence>
<protein>
    <recommendedName>
        <fullName evidence="3">Fibronectin type-III domain-containing protein</fullName>
    </recommendedName>
</protein>
<evidence type="ECO:0000256" key="1">
    <source>
        <dbReference type="SAM" id="MobiDB-lite"/>
    </source>
</evidence>
<feature type="compositionally biased region" description="Polar residues" evidence="1">
    <location>
        <begin position="34"/>
        <end position="63"/>
    </location>
</feature>
<evidence type="ECO:0000256" key="2">
    <source>
        <dbReference type="SAM" id="SignalP"/>
    </source>
</evidence>
<dbReference type="AlphaFoldDB" id="A0AA51RRC4"/>
<dbReference type="SUPFAM" id="SSF49265">
    <property type="entry name" value="Fibronectin type III"/>
    <property type="match status" value="1"/>
</dbReference>
<organism evidence="4 5">
    <name type="scientific">Pleionea litopenaei</name>
    <dbReference type="NCBI Taxonomy" id="3070815"/>
    <lineage>
        <taxon>Bacteria</taxon>
        <taxon>Pseudomonadati</taxon>
        <taxon>Pseudomonadota</taxon>
        <taxon>Gammaproteobacteria</taxon>
        <taxon>Oceanospirillales</taxon>
        <taxon>Pleioneaceae</taxon>
        <taxon>Pleionea</taxon>
    </lineage>
</organism>
<dbReference type="InterPro" id="IPR013783">
    <property type="entry name" value="Ig-like_fold"/>
</dbReference>
<gene>
    <name evidence="4" type="ORF">Q9312_13200</name>
</gene>
<dbReference type="Proteomes" id="UP001239782">
    <property type="component" value="Chromosome"/>
</dbReference>
<feature type="region of interest" description="Disordered" evidence="1">
    <location>
        <begin position="32"/>
        <end position="63"/>
    </location>
</feature>
<dbReference type="RefSeq" id="WP_309201328.1">
    <property type="nucleotide sequence ID" value="NZ_CP133548.1"/>
</dbReference>
<dbReference type="PROSITE" id="PS50853">
    <property type="entry name" value="FN3"/>
    <property type="match status" value="1"/>
</dbReference>
<accession>A0AA51RRC4</accession>
<feature type="domain" description="Fibronectin type-III" evidence="3">
    <location>
        <begin position="221"/>
        <end position="318"/>
    </location>
</feature>
<feature type="signal peptide" evidence="2">
    <location>
        <begin position="1"/>
        <end position="22"/>
    </location>
</feature>
<feature type="chain" id="PRO_5041289411" description="Fibronectin type-III domain-containing protein" evidence="2">
    <location>
        <begin position="23"/>
        <end position="318"/>
    </location>
</feature>
<keyword evidence="2" id="KW-0732">Signal</keyword>
<reference evidence="4 5" key="1">
    <citation type="submission" date="2023-08" db="EMBL/GenBank/DDBJ databases">
        <title>Pleionea litopenaei sp. nov., isolated from stomach of juvenile Litopenaeus vannamei.</title>
        <authorList>
            <person name="Rho A.M."/>
            <person name="Hwang C.Y."/>
        </authorList>
    </citation>
    <scope>NUCLEOTIDE SEQUENCE [LARGE SCALE GENOMIC DNA]</scope>
    <source>
        <strain evidence="4 5">HL-JVS1</strain>
    </source>
</reference>
<evidence type="ECO:0000313" key="4">
    <source>
        <dbReference type="EMBL" id="WMS86176.1"/>
    </source>
</evidence>
<dbReference type="Pfam" id="PF00041">
    <property type="entry name" value="fn3"/>
    <property type="match status" value="1"/>
</dbReference>
<dbReference type="EMBL" id="CP133548">
    <property type="protein sequence ID" value="WMS86176.1"/>
    <property type="molecule type" value="Genomic_DNA"/>
</dbReference>
<evidence type="ECO:0000313" key="5">
    <source>
        <dbReference type="Proteomes" id="UP001239782"/>
    </source>
</evidence>
<dbReference type="Gene3D" id="2.60.40.10">
    <property type="entry name" value="Immunoglobulins"/>
    <property type="match status" value="3"/>
</dbReference>
<name>A0AA51RRC4_9GAMM</name>